<reference evidence="1 2" key="1">
    <citation type="submission" date="2018-08" db="EMBL/GenBank/DDBJ databases">
        <title>Genome and evolution of the arbuscular mycorrhizal fungus Diversispora epigaea (formerly Glomus versiforme) and its bacterial endosymbionts.</title>
        <authorList>
            <person name="Sun X."/>
            <person name="Fei Z."/>
            <person name="Harrison M."/>
        </authorList>
    </citation>
    <scope>NUCLEOTIDE SEQUENCE [LARGE SCALE GENOMIC DNA]</scope>
    <source>
        <strain evidence="1 2">IT104</strain>
    </source>
</reference>
<evidence type="ECO:0000313" key="1">
    <source>
        <dbReference type="EMBL" id="RHZ89843.1"/>
    </source>
</evidence>
<evidence type="ECO:0000313" key="2">
    <source>
        <dbReference type="Proteomes" id="UP000266861"/>
    </source>
</evidence>
<dbReference type="OrthoDB" id="2442935at2759"/>
<gene>
    <name evidence="1" type="ORF">Glove_9g219</name>
</gene>
<name>A0A397JY94_9GLOM</name>
<protein>
    <submittedName>
        <fullName evidence="1">Uncharacterized protein</fullName>
    </submittedName>
</protein>
<dbReference type="EMBL" id="PQFF01000007">
    <property type="protein sequence ID" value="RHZ89843.1"/>
    <property type="molecule type" value="Genomic_DNA"/>
</dbReference>
<dbReference type="AlphaFoldDB" id="A0A397JY94"/>
<keyword evidence="2" id="KW-1185">Reference proteome</keyword>
<accession>A0A397JY94</accession>
<sequence length="198" mass="22865">MYWVDKEGSSSEVNVMTENKSPLYNKIPISHIQHDFFNESDVETICSDNEINENKNSETVFTFNNESLQYAYKLTGEKEEISDDELLESLSDTDDKLLESFSDSNKSIVNLESSLSETEESLTLFRDNNTSQILTTCCVIDIIKKLWQLVGMWKIAEDAVQEVKGNIQQLEICNMHFHFDQNKLHKEGLKKRLKLLIV</sequence>
<comment type="caution">
    <text evidence="1">The sequence shown here is derived from an EMBL/GenBank/DDBJ whole genome shotgun (WGS) entry which is preliminary data.</text>
</comment>
<organism evidence="1 2">
    <name type="scientific">Diversispora epigaea</name>
    <dbReference type="NCBI Taxonomy" id="1348612"/>
    <lineage>
        <taxon>Eukaryota</taxon>
        <taxon>Fungi</taxon>
        <taxon>Fungi incertae sedis</taxon>
        <taxon>Mucoromycota</taxon>
        <taxon>Glomeromycotina</taxon>
        <taxon>Glomeromycetes</taxon>
        <taxon>Diversisporales</taxon>
        <taxon>Diversisporaceae</taxon>
        <taxon>Diversispora</taxon>
    </lineage>
</organism>
<proteinExistence type="predicted"/>
<dbReference type="Proteomes" id="UP000266861">
    <property type="component" value="Unassembled WGS sequence"/>
</dbReference>